<name>A0A438NI87_EXOME</name>
<evidence type="ECO:0000256" key="1">
    <source>
        <dbReference type="SAM" id="MobiDB-lite"/>
    </source>
</evidence>
<gene>
    <name evidence="2" type="ORF">B0A52_00791</name>
</gene>
<dbReference type="Proteomes" id="UP000288859">
    <property type="component" value="Unassembled WGS sequence"/>
</dbReference>
<evidence type="ECO:0000313" key="3">
    <source>
        <dbReference type="Proteomes" id="UP000288859"/>
    </source>
</evidence>
<evidence type="ECO:0000313" key="2">
    <source>
        <dbReference type="EMBL" id="RVX75438.1"/>
    </source>
</evidence>
<comment type="caution">
    <text evidence="2">The sequence shown here is derived from an EMBL/GenBank/DDBJ whole genome shotgun (WGS) entry which is preliminary data.</text>
</comment>
<protein>
    <submittedName>
        <fullName evidence="2">Uncharacterized protein</fullName>
    </submittedName>
</protein>
<organism evidence="2 3">
    <name type="scientific">Exophiala mesophila</name>
    <name type="common">Black yeast-like fungus</name>
    <dbReference type="NCBI Taxonomy" id="212818"/>
    <lineage>
        <taxon>Eukaryota</taxon>
        <taxon>Fungi</taxon>
        <taxon>Dikarya</taxon>
        <taxon>Ascomycota</taxon>
        <taxon>Pezizomycotina</taxon>
        <taxon>Eurotiomycetes</taxon>
        <taxon>Chaetothyriomycetidae</taxon>
        <taxon>Chaetothyriales</taxon>
        <taxon>Herpotrichiellaceae</taxon>
        <taxon>Exophiala</taxon>
    </lineage>
</organism>
<sequence length="137" mass="15546">MPLMSTPILDANQSLAGTTTEISTSRLERTYFEWQKALEAAFQHGKCELLPEQASQTWDFLASRNVRALYVIRDAHKPYPSTQRRSILPVTDNEIYPSEAEIMSGTIPGRRNRDSPANKEIKEEPTNEIVIKEEPAD</sequence>
<proteinExistence type="predicted"/>
<dbReference type="EMBL" id="NAJM01000002">
    <property type="protein sequence ID" value="RVX75438.1"/>
    <property type="molecule type" value="Genomic_DNA"/>
</dbReference>
<dbReference type="AlphaFoldDB" id="A0A438NI87"/>
<feature type="compositionally biased region" description="Basic and acidic residues" evidence="1">
    <location>
        <begin position="111"/>
        <end position="137"/>
    </location>
</feature>
<accession>A0A438NI87</accession>
<reference evidence="2 3" key="1">
    <citation type="submission" date="2017-03" db="EMBL/GenBank/DDBJ databases">
        <title>Genomes of endolithic fungi from Antarctica.</title>
        <authorList>
            <person name="Coleine C."/>
            <person name="Masonjones S."/>
            <person name="Stajich J.E."/>
        </authorList>
    </citation>
    <scope>NUCLEOTIDE SEQUENCE [LARGE SCALE GENOMIC DNA]</scope>
    <source>
        <strain evidence="2 3">CCFEE 6314</strain>
    </source>
</reference>
<feature type="region of interest" description="Disordered" evidence="1">
    <location>
        <begin position="105"/>
        <end position="137"/>
    </location>
</feature>